<evidence type="ECO:0000313" key="3">
    <source>
        <dbReference type="Proteomes" id="UP001162060"/>
    </source>
</evidence>
<gene>
    <name evidence="2" type="ORF">PM001_LOCUS33312</name>
</gene>
<reference evidence="2" key="1">
    <citation type="submission" date="2024-01" db="EMBL/GenBank/DDBJ databases">
        <authorList>
            <person name="Webb A."/>
        </authorList>
    </citation>
    <scope>NUCLEOTIDE SEQUENCE</scope>
    <source>
        <strain evidence="2">Pm1</strain>
    </source>
</reference>
<organism evidence="2 3">
    <name type="scientific">Peronospora matthiolae</name>
    <dbReference type="NCBI Taxonomy" id="2874970"/>
    <lineage>
        <taxon>Eukaryota</taxon>
        <taxon>Sar</taxon>
        <taxon>Stramenopiles</taxon>
        <taxon>Oomycota</taxon>
        <taxon>Peronosporomycetes</taxon>
        <taxon>Peronosporales</taxon>
        <taxon>Peronosporaceae</taxon>
        <taxon>Peronospora</taxon>
    </lineage>
</organism>
<evidence type="ECO:0000313" key="2">
    <source>
        <dbReference type="EMBL" id="CAK7948162.1"/>
    </source>
</evidence>
<feature type="region of interest" description="Disordered" evidence="1">
    <location>
        <begin position="21"/>
        <end position="58"/>
    </location>
</feature>
<evidence type="ECO:0000256" key="1">
    <source>
        <dbReference type="SAM" id="MobiDB-lite"/>
    </source>
</evidence>
<dbReference type="AlphaFoldDB" id="A0AAV1VPS2"/>
<sequence length="109" mass="11982">MFNPARSVQYGGHRYVTGALSKTGGGTEWAPAPGCHSREMEDNQRSGGGKNSRPANAEFLKGVLDPKKRLQLYRTIQAQLEGEMVLQLRSGTMFACTGKTQARSRKTYC</sequence>
<name>A0AAV1VPS2_9STRA</name>
<proteinExistence type="predicted"/>
<dbReference type="Proteomes" id="UP001162060">
    <property type="component" value="Unassembled WGS sequence"/>
</dbReference>
<comment type="caution">
    <text evidence="2">The sequence shown here is derived from an EMBL/GenBank/DDBJ whole genome shotgun (WGS) entry which is preliminary data.</text>
</comment>
<dbReference type="EMBL" id="CAKLBY020000393">
    <property type="protein sequence ID" value="CAK7948162.1"/>
    <property type="molecule type" value="Genomic_DNA"/>
</dbReference>
<accession>A0AAV1VPS2</accession>
<protein>
    <submittedName>
        <fullName evidence="2">Uncharacterized protein</fullName>
    </submittedName>
</protein>